<proteinExistence type="predicted"/>
<dbReference type="RefSeq" id="WP_381527924.1">
    <property type="nucleotide sequence ID" value="NZ_JBHULN010000026.1"/>
</dbReference>
<dbReference type="EMBL" id="JBHULN010000026">
    <property type="protein sequence ID" value="MFD2574333.1"/>
    <property type="molecule type" value="Genomic_DNA"/>
</dbReference>
<comment type="caution">
    <text evidence="1">The sequence shown here is derived from an EMBL/GenBank/DDBJ whole genome shotgun (WGS) entry which is preliminary data.</text>
</comment>
<evidence type="ECO:0000313" key="1">
    <source>
        <dbReference type="EMBL" id="MFD2574333.1"/>
    </source>
</evidence>
<name>A0ABW5MDH8_9BACT</name>
<evidence type="ECO:0000313" key="2">
    <source>
        <dbReference type="Proteomes" id="UP001597469"/>
    </source>
</evidence>
<protein>
    <recommendedName>
        <fullName evidence="3">AbrB/MazE/SpoVT family DNA-binding domain-containing protein</fullName>
    </recommendedName>
</protein>
<reference evidence="2" key="1">
    <citation type="journal article" date="2019" name="Int. J. Syst. Evol. Microbiol.">
        <title>The Global Catalogue of Microorganisms (GCM) 10K type strain sequencing project: providing services to taxonomists for standard genome sequencing and annotation.</title>
        <authorList>
            <consortium name="The Broad Institute Genomics Platform"/>
            <consortium name="The Broad Institute Genome Sequencing Center for Infectious Disease"/>
            <person name="Wu L."/>
            <person name="Ma J."/>
        </authorList>
    </citation>
    <scope>NUCLEOTIDE SEQUENCE [LARGE SCALE GENOMIC DNA]</scope>
    <source>
        <strain evidence="2">KCTC 42805</strain>
    </source>
</reference>
<organism evidence="1 2">
    <name type="scientific">Spirosoma soli</name>
    <dbReference type="NCBI Taxonomy" id="1770529"/>
    <lineage>
        <taxon>Bacteria</taxon>
        <taxon>Pseudomonadati</taxon>
        <taxon>Bacteroidota</taxon>
        <taxon>Cytophagia</taxon>
        <taxon>Cytophagales</taxon>
        <taxon>Cytophagaceae</taxon>
        <taxon>Spirosoma</taxon>
    </lineage>
</organism>
<evidence type="ECO:0008006" key="3">
    <source>
        <dbReference type="Google" id="ProtNLM"/>
    </source>
</evidence>
<keyword evidence="2" id="KW-1185">Reference proteome</keyword>
<accession>A0ABW5MDH8</accession>
<dbReference type="Proteomes" id="UP001597469">
    <property type="component" value="Unassembled WGS sequence"/>
</dbReference>
<sequence>MIHSDTYIASIPKGLGLFAKRHFKRGEILWIADNIDVKIPLSD</sequence>
<gene>
    <name evidence="1" type="ORF">ACFSUS_27105</name>
</gene>